<feature type="chain" id="PRO_5009213409" description="Spore coat protein U domain-containing protein" evidence="1">
    <location>
        <begin position="26"/>
        <end position="141"/>
    </location>
</feature>
<dbReference type="AlphaFoldDB" id="A0A1E8E0B2"/>
<evidence type="ECO:0000313" key="2">
    <source>
        <dbReference type="EMBL" id="OFE43102.1"/>
    </source>
</evidence>
<feature type="signal peptide" evidence="1">
    <location>
        <begin position="1"/>
        <end position="25"/>
    </location>
</feature>
<comment type="caution">
    <text evidence="2">The sequence shown here is derived from an EMBL/GenBank/DDBJ whole genome shotgun (WGS) entry which is preliminary data.</text>
</comment>
<evidence type="ECO:0000313" key="3">
    <source>
        <dbReference type="Proteomes" id="UP000186931"/>
    </source>
</evidence>
<name>A0A1E8E0B2_9GAMM</name>
<evidence type="ECO:0000256" key="1">
    <source>
        <dbReference type="SAM" id="SignalP"/>
    </source>
</evidence>
<reference evidence="2 3" key="1">
    <citation type="submission" date="2016-10" db="EMBL/GenBank/DDBJ databases">
        <title>Genome of airborne Acinetobacter sp. 5-2Ac02 in the hospital environment: Species near to Acinetobacter towneri.</title>
        <authorList>
            <person name="Barbosa B."/>
            <person name="Fernandez-Garcia L."/>
            <person name="Gato E."/>
            <person name="Leao R."/>
            <person name="Albano R."/>
            <person name="Fernandez B."/>
            <person name="Fernandez-Cuenca F."/>
            <person name="Marques E."/>
            <person name="Tomas M."/>
        </authorList>
    </citation>
    <scope>NUCLEOTIDE SEQUENCE [LARGE SCALE GENOMIC DNA]</scope>
    <source>
        <strain evidence="2 3">5-2Ac02</strain>
    </source>
</reference>
<dbReference type="Proteomes" id="UP000186931">
    <property type="component" value="Unassembled WGS sequence"/>
</dbReference>
<proteinExistence type="predicted"/>
<dbReference type="EMBL" id="MKQS01000016">
    <property type="protein sequence ID" value="OFE43102.1"/>
    <property type="molecule type" value="Genomic_DNA"/>
</dbReference>
<sequence>MKRLGILKKISLLLCGCWVCVPTQACTIGSVSESLLQISAQYRSQTATSFNVHCDRGYSIQFSSRNLRDKHGSSFVSNGTHRLRTSMSIMGAKNNLWNTPIEGQTSASGHKYSVAVQLDEQPSLTTPAGRYTDELYVNLLF</sequence>
<dbReference type="RefSeq" id="WP_070154806.1">
    <property type="nucleotide sequence ID" value="NZ_MKQS01000016.1"/>
</dbReference>
<evidence type="ECO:0008006" key="4">
    <source>
        <dbReference type="Google" id="ProtNLM"/>
    </source>
</evidence>
<keyword evidence="1" id="KW-0732">Signal</keyword>
<protein>
    <recommendedName>
        <fullName evidence="4">Spore coat protein U domain-containing protein</fullName>
    </recommendedName>
</protein>
<accession>A0A1E8E0B2</accession>
<dbReference type="STRING" id="202956.BJN41_09620"/>
<gene>
    <name evidence="2" type="ORF">BJN41_09620</name>
</gene>
<organism evidence="2 3">
    <name type="scientific">Acinetobacter towneri</name>
    <dbReference type="NCBI Taxonomy" id="202956"/>
    <lineage>
        <taxon>Bacteria</taxon>
        <taxon>Pseudomonadati</taxon>
        <taxon>Pseudomonadota</taxon>
        <taxon>Gammaproteobacteria</taxon>
        <taxon>Moraxellales</taxon>
        <taxon>Moraxellaceae</taxon>
        <taxon>Acinetobacter</taxon>
    </lineage>
</organism>